<dbReference type="Gene3D" id="2.30.30.140">
    <property type="match status" value="1"/>
</dbReference>
<proteinExistence type="predicted"/>
<feature type="compositionally biased region" description="Polar residues" evidence="1">
    <location>
        <begin position="178"/>
        <end position="198"/>
    </location>
</feature>
<evidence type="ECO:0000313" key="3">
    <source>
        <dbReference type="Proteomes" id="UP001159363"/>
    </source>
</evidence>
<organism evidence="2 3">
    <name type="scientific">Dryococelus australis</name>
    <dbReference type="NCBI Taxonomy" id="614101"/>
    <lineage>
        <taxon>Eukaryota</taxon>
        <taxon>Metazoa</taxon>
        <taxon>Ecdysozoa</taxon>
        <taxon>Arthropoda</taxon>
        <taxon>Hexapoda</taxon>
        <taxon>Insecta</taxon>
        <taxon>Pterygota</taxon>
        <taxon>Neoptera</taxon>
        <taxon>Polyneoptera</taxon>
        <taxon>Phasmatodea</taxon>
        <taxon>Verophasmatodea</taxon>
        <taxon>Anareolatae</taxon>
        <taxon>Phasmatidae</taxon>
        <taxon>Eurycanthinae</taxon>
        <taxon>Dryococelus</taxon>
    </lineage>
</organism>
<gene>
    <name evidence="2" type="ORF">PR048_014362</name>
</gene>
<dbReference type="Proteomes" id="UP001159363">
    <property type="component" value="Chromosome 4"/>
</dbReference>
<reference evidence="2 3" key="1">
    <citation type="submission" date="2023-02" db="EMBL/GenBank/DDBJ databases">
        <title>LHISI_Scaffold_Assembly.</title>
        <authorList>
            <person name="Stuart O.P."/>
            <person name="Cleave R."/>
            <person name="Magrath M.J.L."/>
            <person name="Mikheyev A.S."/>
        </authorList>
    </citation>
    <scope>NUCLEOTIDE SEQUENCE [LARGE SCALE GENOMIC DNA]</scope>
    <source>
        <strain evidence="2">Daus_M_001</strain>
        <tissue evidence="2">Leg muscle</tissue>
    </source>
</reference>
<protein>
    <recommendedName>
        <fullName evidence="4">Tudor domain-containing protein</fullName>
    </recommendedName>
</protein>
<sequence length="231" mass="25602">MKFMKGERVRAKWPGSSKYFLGTVLEVGDHKCEVKFDEGTSYSILLKNIFREAPASPGKKSANSIPDHSPSRKTSVERSSRKSSIERTTRKSSMERTTRKSSAERILRSSTERSVRKPSAERQPLKPADRSPSRSAGRALSKPSQELQSRPGAETPVPHSPSRPKSARLSRAPAVASLNANSRLSSDNLPSLESSINESAGDRDSQLVDSYTQFQDRTKGMNAILLFFKYT</sequence>
<dbReference type="EMBL" id="JARBHB010000005">
    <property type="protein sequence ID" value="KAJ8882551.1"/>
    <property type="molecule type" value="Genomic_DNA"/>
</dbReference>
<dbReference type="SUPFAM" id="SSF63748">
    <property type="entry name" value="Tudor/PWWP/MBT"/>
    <property type="match status" value="1"/>
</dbReference>
<evidence type="ECO:0000256" key="1">
    <source>
        <dbReference type="SAM" id="MobiDB-lite"/>
    </source>
</evidence>
<keyword evidence="3" id="KW-1185">Reference proteome</keyword>
<accession>A0ABQ9HE12</accession>
<feature type="compositionally biased region" description="Basic and acidic residues" evidence="1">
    <location>
        <begin position="74"/>
        <end position="132"/>
    </location>
</feature>
<comment type="caution">
    <text evidence="2">The sequence shown here is derived from an EMBL/GenBank/DDBJ whole genome shotgun (WGS) entry which is preliminary data.</text>
</comment>
<evidence type="ECO:0000313" key="2">
    <source>
        <dbReference type="EMBL" id="KAJ8882551.1"/>
    </source>
</evidence>
<feature type="region of interest" description="Disordered" evidence="1">
    <location>
        <begin position="55"/>
        <end position="206"/>
    </location>
</feature>
<name>A0ABQ9HE12_9NEOP</name>
<evidence type="ECO:0008006" key="4">
    <source>
        <dbReference type="Google" id="ProtNLM"/>
    </source>
</evidence>